<dbReference type="GO" id="GO:0000221">
    <property type="term" value="C:vacuolar proton-transporting V-type ATPase, V1 domain"/>
    <property type="evidence" value="ECO:0007669"/>
    <property type="project" value="InterPro"/>
</dbReference>
<dbReference type="InterPro" id="IPR011987">
    <property type="entry name" value="ATPase_V1-cplx_hsu_C"/>
</dbReference>
<accession>A0A642V6U2</accession>
<dbReference type="GO" id="GO:0000329">
    <property type="term" value="C:fungal-type vacuole membrane"/>
    <property type="evidence" value="ECO:0007669"/>
    <property type="project" value="TreeGrafter"/>
</dbReference>
<dbReference type="PANTHER" id="PTHR10698">
    <property type="entry name" value="V-TYPE PROTON ATPASE SUBUNIT H"/>
    <property type="match status" value="1"/>
</dbReference>
<keyword evidence="3" id="KW-0375">Hydrogen ion transport</keyword>
<dbReference type="OrthoDB" id="10263554at2759"/>
<dbReference type="InterPro" id="IPR011989">
    <property type="entry name" value="ARM-like"/>
</dbReference>
<sequence length="407" mass="45944">MTVTNLLSASEAGLMKSIEKQSRDKRVAIVEKSPQLYATTIVELLSRITRDDVVKYILSLAGDFAAEVPEFTKCLLDKEEVAYSVLIKLLDKNDEQIHLLSAKTLVVLMSIKEASPAHVSSLFNFLSTKLASSPNSNLQDIAVQSYGLLLRTKPHRSIFWKQHSQNVPPLLKILSTSKGSLQLQYHTLLIFWLISFEATPCAEAVTKYDLVPILLDMTKNAVKEKVTRVSTATLVNTVKLAPKVSINTLLYNSALPLVKTLSERKWADEELINDLQELKDSLQEAFDSMSTFDEYKAELESKKLKWSPPHRSELFWKDNAFRFKEVDWKMIKLLDSVVSNTSTADSISLAVACNDISRIISELPESLKVMEKLGTKIKIMELMNHSDSEVRYQSLKATQNFISHSFK</sequence>
<protein>
    <recommendedName>
        <fullName evidence="5">ATPase V1 complex subunit H C-terminal domain-containing protein</fullName>
    </recommendedName>
</protein>
<evidence type="ECO:0000313" key="6">
    <source>
        <dbReference type="EMBL" id="KAA8915345.1"/>
    </source>
</evidence>
<evidence type="ECO:0000259" key="5">
    <source>
        <dbReference type="Pfam" id="PF11698"/>
    </source>
</evidence>
<comment type="caution">
    <text evidence="6">The sequence shown here is derived from an EMBL/GenBank/DDBJ whole genome shotgun (WGS) entry which is preliminary data.</text>
</comment>
<dbReference type="Proteomes" id="UP000761534">
    <property type="component" value="Unassembled WGS sequence"/>
</dbReference>
<organism evidence="6 7">
    <name type="scientific">Trichomonascus ciferrii</name>
    <dbReference type="NCBI Taxonomy" id="44093"/>
    <lineage>
        <taxon>Eukaryota</taxon>
        <taxon>Fungi</taxon>
        <taxon>Dikarya</taxon>
        <taxon>Ascomycota</taxon>
        <taxon>Saccharomycotina</taxon>
        <taxon>Dipodascomycetes</taxon>
        <taxon>Dipodascales</taxon>
        <taxon>Trichomonascaceae</taxon>
        <taxon>Trichomonascus</taxon>
        <taxon>Trichomonascus ciferrii complex</taxon>
    </lineage>
</organism>
<feature type="domain" description="ATPase V1 complex subunit H C-terminal" evidence="5">
    <location>
        <begin position="289"/>
        <end position="406"/>
    </location>
</feature>
<keyword evidence="4" id="KW-0406">Ion transport</keyword>
<dbReference type="Gene3D" id="1.25.10.10">
    <property type="entry name" value="Leucine-rich Repeat Variant"/>
    <property type="match status" value="1"/>
</dbReference>
<keyword evidence="7" id="KW-1185">Reference proteome</keyword>
<dbReference type="Gene3D" id="1.25.40.150">
    <property type="entry name" value="V-type ATPase, subunit H, C-terminal domain"/>
    <property type="match status" value="1"/>
</dbReference>
<dbReference type="PIRSF" id="PIRSF032184">
    <property type="entry name" value="ATPase_V1_H"/>
    <property type="match status" value="1"/>
</dbReference>
<comment type="similarity">
    <text evidence="1">Belongs to the V-ATPase H subunit family.</text>
</comment>
<dbReference type="GO" id="GO:0046961">
    <property type="term" value="F:proton-transporting ATPase activity, rotational mechanism"/>
    <property type="evidence" value="ECO:0007669"/>
    <property type="project" value="InterPro"/>
</dbReference>
<dbReference type="InterPro" id="IPR004908">
    <property type="entry name" value="ATPase_V1-cplx_hsu"/>
</dbReference>
<dbReference type="VEuPathDB" id="FungiDB:TRICI_002507"/>
<evidence type="ECO:0000256" key="2">
    <source>
        <dbReference type="ARBA" id="ARBA00022448"/>
    </source>
</evidence>
<dbReference type="InterPro" id="IPR038497">
    <property type="entry name" value="ATPase_V1-cplx_hsu_C_sf"/>
</dbReference>
<dbReference type="SUPFAM" id="SSF48371">
    <property type="entry name" value="ARM repeat"/>
    <property type="match status" value="1"/>
</dbReference>
<proteinExistence type="inferred from homology"/>
<evidence type="ECO:0000256" key="3">
    <source>
        <dbReference type="ARBA" id="ARBA00022781"/>
    </source>
</evidence>
<dbReference type="AlphaFoldDB" id="A0A642V6U2"/>
<evidence type="ECO:0000256" key="1">
    <source>
        <dbReference type="ARBA" id="ARBA00008613"/>
    </source>
</evidence>
<evidence type="ECO:0000256" key="4">
    <source>
        <dbReference type="ARBA" id="ARBA00023065"/>
    </source>
</evidence>
<dbReference type="Pfam" id="PF11698">
    <property type="entry name" value="V-ATPase_H_C"/>
    <property type="match status" value="1"/>
</dbReference>
<gene>
    <name evidence="6" type="ORF">TRICI_002507</name>
</gene>
<evidence type="ECO:0000313" key="7">
    <source>
        <dbReference type="Proteomes" id="UP000761534"/>
    </source>
</evidence>
<dbReference type="Pfam" id="PF03224">
    <property type="entry name" value="V-ATPase_H_N"/>
    <property type="match status" value="1"/>
</dbReference>
<dbReference type="EMBL" id="SWFS01000172">
    <property type="protein sequence ID" value="KAA8915345.1"/>
    <property type="molecule type" value="Genomic_DNA"/>
</dbReference>
<name>A0A642V6U2_9ASCO</name>
<keyword evidence="2" id="KW-0813">Transport</keyword>
<dbReference type="PANTHER" id="PTHR10698:SF0">
    <property type="entry name" value="V-TYPE PROTON ATPASE SUBUNIT H"/>
    <property type="match status" value="1"/>
</dbReference>
<reference evidence="6" key="1">
    <citation type="journal article" date="2019" name="G3 (Bethesda)">
        <title>Genome Assemblies of Two Rare Opportunistic Yeast Pathogens: Diutina rugosa (syn. Candida rugosa) and Trichomonascus ciferrii (syn. Candida ciferrii).</title>
        <authorList>
            <person name="Mixao V."/>
            <person name="Saus E."/>
            <person name="Hansen A.P."/>
            <person name="Lass-Florl C."/>
            <person name="Gabaldon T."/>
        </authorList>
    </citation>
    <scope>NUCLEOTIDE SEQUENCE</scope>
    <source>
        <strain evidence="6">CBS 4856</strain>
    </source>
</reference>
<dbReference type="InterPro" id="IPR016024">
    <property type="entry name" value="ARM-type_fold"/>
</dbReference>